<dbReference type="PROSITE" id="PS51354">
    <property type="entry name" value="GLUTAREDOXIN_2"/>
    <property type="match status" value="1"/>
</dbReference>
<organism evidence="1 2">
    <name type="scientific">Granulicatella elegans ATCC 700633</name>
    <dbReference type="NCBI Taxonomy" id="626369"/>
    <lineage>
        <taxon>Bacteria</taxon>
        <taxon>Bacillati</taxon>
        <taxon>Bacillota</taxon>
        <taxon>Bacilli</taxon>
        <taxon>Lactobacillales</taxon>
        <taxon>Carnobacteriaceae</taxon>
        <taxon>Granulicatella</taxon>
    </lineage>
</organism>
<evidence type="ECO:0000313" key="2">
    <source>
        <dbReference type="Proteomes" id="UP000002939"/>
    </source>
</evidence>
<dbReference type="Gene3D" id="3.40.30.10">
    <property type="entry name" value="Glutaredoxin"/>
    <property type="match status" value="1"/>
</dbReference>
<dbReference type="CDD" id="cd02947">
    <property type="entry name" value="TRX_family"/>
    <property type="match status" value="1"/>
</dbReference>
<sequence length="116" mass="12974">MSQEFFEAVEKFEKKSIKEVESLISSGEEVVLFIGRPTCPYCRRFAPKMNEARQALNKPAIFVNSEDVTQLNEIQSFRQKYGIPTVPGLLVAKGGEARVVCDSSISVEDIIAFVNK</sequence>
<reference evidence="1" key="1">
    <citation type="submission" date="2009-09" db="EMBL/GenBank/DDBJ databases">
        <authorList>
            <consortium name="The Broad Institute Genome Sequencing Platform"/>
            <person name="Ward D."/>
            <person name="Feldgarden M."/>
            <person name="Earl A."/>
            <person name="Young S.K."/>
            <person name="Zeng Q."/>
            <person name="Koehrsen M."/>
            <person name="Alvarado L."/>
            <person name="Berlin A."/>
            <person name="Bochicchio J."/>
            <person name="Borenstein D."/>
            <person name="Chapman S.B."/>
            <person name="Chen Z."/>
            <person name="Engels R."/>
            <person name="Freedman E."/>
            <person name="Gellesch M."/>
            <person name="Goldberg J."/>
            <person name="Griggs A."/>
            <person name="Gujja S."/>
            <person name="Heilman E."/>
            <person name="Heiman D."/>
            <person name="Hepburn T."/>
            <person name="Howarth C."/>
            <person name="Jen D."/>
            <person name="Larson L."/>
            <person name="Lewis B."/>
            <person name="Mehta T."/>
            <person name="Park D."/>
            <person name="Pearson M."/>
            <person name="Roberts A."/>
            <person name="Saif S."/>
            <person name="Shea T."/>
            <person name="Shenoy N."/>
            <person name="Sisk P."/>
            <person name="Stolte C."/>
            <person name="Sykes S."/>
            <person name="Thomson T."/>
            <person name="Walk T."/>
            <person name="White J."/>
            <person name="Yandava C."/>
            <person name="Sibley C.D."/>
            <person name="Field T.R."/>
            <person name="Grinwis M."/>
            <person name="Eshaghurshan C.S."/>
            <person name="Surette M.G."/>
            <person name="Haas B."/>
            <person name="Nusbaum C."/>
            <person name="Birren B."/>
        </authorList>
    </citation>
    <scope>NUCLEOTIDE SEQUENCE [LARGE SCALE GENOMIC DNA]</scope>
    <source>
        <strain evidence="1">ATCC 700633</strain>
    </source>
</reference>
<evidence type="ECO:0000313" key="1">
    <source>
        <dbReference type="EMBL" id="EEW93288.1"/>
    </source>
</evidence>
<dbReference type="InterPro" id="IPR046698">
    <property type="entry name" value="PedC-like"/>
</dbReference>
<proteinExistence type="predicted"/>
<name>D0BJN5_9LACT</name>
<dbReference type="HOGENOM" id="CLU_121850_3_1_9"/>
<dbReference type="InterPro" id="IPR036249">
    <property type="entry name" value="Thioredoxin-like_sf"/>
</dbReference>
<dbReference type="AlphaFoldDB" id="D0BJN5"/>
<dbReference type="SUPFAM" id="SSF52833">
    <property type="entry name" value="Thioredoxin-like"/>
    <property type="match status" value="1"/>
</dbReference>
<protein>
    <submittedName>
        <fullName evidence="1">Bacteriocin transport accessory protein</fullName>
    </submittedName>
</protein>
<dbReference type="eggNOG" id="COG0526">
    <property type="taxonomic scope" value="Bacteria"/>
</dbReference>
<gene>
    <name evidence="1" type="ORF">HMPREF0446_00170</name>
</gene>
<keyword evidence="2" id="KW-1185">Reference proteome</keyword>
<dbReference type="RefSeq" id="WP_006702445.1">
    <property type="nucleotide sequence ID" value="NZ_KI391971.1"/>
</dbReference>
<accession>D0BJN5</accession>
<dbReference type="STRING" id="626369.HMPREF0446_00170"/>
<dbReference type="Pfam" id="PF20207">
    <property type="entry name" value="DUF6568"/>
    <property type="match status" value="1"/>
</dbReference>
<comment type="caution">
    <text evidence="1">The sequence shown here is derived from an EMBL/GenBank/DDBJ whole genome shotgun (WGS) entry which is preliminary data.</text>
</comment>
<reference evidence="1" key="2">
    <citation type="submission" date="2011-10" db="EMBL/GenBank/DDBJ databases">
        <title>The Genome Sequence of Granulicatella elegans ATCC 700633.</title>
        <authorList>
            <consortium name="The Broad Institute Genome Sequencing Platform"/>
            <consortium name="The Broad Institute Genome Sequencing Center for Infectious Disease"/>
            <person name="Earl A."/>
            <person name="Ward D."/>
            <person name="Feldgarden M."/>
            <person name="Gevers D."/>
            <person name="Sibley C.D."/>
            <person name="Field T.R."/>
            <person name="Grinwis M."/>
            <person name="Eshaghurshan C.S."/>
            <person name="Surette M.G."/>
            <person name="Young S.K."/>
            <person name="Zeng Q."/>
            <person name="Gargeya S."/>
            <person name="Fitzgerald M."/>
            <person name="Haas B."/>
            <person name="Abouelleil A."/>
            <person name="Alvarado L."/>
            <person name="Arachchi H.M."/>
            <person name="Berlin A."/>
            <person name="Brown A."/>
            <person name="Chapman S.B."/>
            <person name="Chen Z."/>
            <person name="Dunbar C."/>
            <person name="Freedman E."/>
            <person name="Gearin G."/>
            <person name="Goldberg J."/>
            <person name="Griggs A."/>
            <person name="Gujja S."/>
            <person name="Heiman D."/>
            <person name="Howarth C."/>
            <person name="Larson L."/>
            <person name="Lui A."/>
            <person name="MacDonald P.J.P."/>
            <person name="Montmayeur A."/>
            <person name="Murphy C."/>
            <person name="Neiman D."/>
            <person name="Pearson M."/>
            <person name="Priest M."/>
            <person name="Roberts A."/>
            <person name="Saif S."/>
            <person name="Shea T."/>
            <person name="Shenoy N."/>
            <person name="Sisk P."/>
            <person name="Stolte C."/>
            <person name="Sykes S."/>
            <person name="Wortman J."/>
            <person name="Nusbaum C."/>
            <person name="Birren B."/>
        </authorList>
    </citation>
    <scope>NUCLEOTIDE SEQUENCE [LARGE SCALE GENOMIC DNA]</scope>
    <source>
        <strain evidence="1">ATCC 700633</strain>
    </source>
</reference>
<dbReference type="EMBL" id="ACRF02000015">
    <property type="protein sequence ID" value="EEW93288.1"/>
    <property type="molecule type" value="Genomic_DNA"/>
</dbReference>
<dbReference type="OrthoDB" id="9792987at2"/>
<dbReference type="Proteomes" id="UP000002939">
    <property type="component" value="Unassembled WGS sequence"/>
</dbReference>